<evidence type="ECO:0000256" key="1">
    <source>
        <dbReference type="SAM" id="SignalP"/>
    </source>
</evidence>
<keyword evidence="1" id="KW-0732">Signal</keyword>
<gene>
    <name evidence="2" type="ORF">FJZ00_02270</name>
</gene>
<comment type="caution">
    <text evidence="2">The sequence shown here is derived from an EMBL/GenBank/DDBJ whole genome shotgun (WGS) entry which is preliminary data.</text>
</comment>
<accession>A0A938BK83</accession>
<organism evidence="2 3">
    <name type="scientific">Candidatus Tanganyikabacteria bacterium</name>
    <dbReference type="NCBI Taxonomy" id="2961651"/>
    <lineage>
        <taxon>Bacteria</taxon>
        <taxon>Bacillati</taxon>
        <taxon>Candidatus Sericytochromatia</taxon>
        <taxon>Candidatus Tanganyikabacteria</taxon>
    </lineage>
</organism>
<proteinExistence type="predicted"/>
<dbReference type="PROSITE" id="PS51257">
    <property type="entry name" value="PROKAR_LIPOPROTEIN"/>
    <property type="match status" value="1"/>
</dbReference>
<dbReference type="AlphaFoldDB" id="A0A938BK83"/>
<name>A0A938BK83_9BACT</name>
<dbReference type="Proteomes" id="UP000703893">
    <property type="component" value="Unassembled WGS sequence"/>
</dbReference>
<dbReference type="EMBL" id="VGJX01000084">
    <property type="protein sequence ID" value="MBM3273951.1"/>
    <property type="molecule type" value="Genomic_DNA"/>
</dbReference>
<evidence type="ECO:0000313" key="3">
    <source>
        <dbReference type="Proteomes" id="UP000703893"/>
    </source>
</evidence>
<feature type="signal peptide" evidence="1">
    <location>
        <begin position="1"/>
        <end position="23"/>
    </location>
</feature>
<sequence length="144" mass="15383">MRIFNSMLLGALALTGCGTGTIASPATPARAQTQSAAQKPIAHPLKNWFITTAAIGVAGAFDTYRITGSTGEGQPFKLEISVGQPNTRLTGQFMAYHNGQFVSQHDQATFARRLFDAYLARPVDYQIVAAAARALALGGLAWRR</sequence>
<protein>
    <submittedName>
        <fullName evidence="2">Uncharacterized protein</fullName>
    </submittedName>
</protein>
<feature type="chain" id="PRO_5037114078" evidence="1">
    <location>
        <begin position="24"/>
        <end position="144"/>
    </location>
</feature>
<reference evidence="2 3" key="1">
    <citation type="submission" date="2019-03" db="EMBL/GenBank/DDBJ databases">
        <title>Lake Tanganyika Metagenome-Assembled Genomes (MAGs).</title>
        <authorList>
            <person name="Tran P."/>
        </authorList>
    </citation>
    <scope>NUCLEOTIDE SEQUENCE [LARGE SCALE GENOMIC DNA]</scope>
    <source>
        <strain evidence="2">K_DeepCast_65m_m2_236</strain>
    </source>
</reference>
<evidence type="ECO:0000313" key="2">
    <source>
        <dbReference type="EMBL" id="MBM3273951.1"/>
    </source>
</evidence>